<keyword evidence="1" id="KW-0732">Signal</keyword>
<evidence type="ECO:0000313" key="3">
    <source>
        <dbReference type="Proteomes" id="UP001558613"/>
    </source>
</evidence>
<comment type="caution">
    <text evidence="2">The sequence shown here is derived from an EMBL/GenBank/DDBJ whole genome shotgun (WGS) entry which is preliminary data.</text>
</comment>
<proteinExistence type="predicted"/>
<name>A0ABR3LM79_9TELE</name>
<evidence type="ECO:0000313" key="2">
    <source>
        <dbReference type="EMBL" id="KAL1253500.1"/>
    </source>
</evidence>
<protein>
    <recommendedName>
        <fullName evidence="4">Vitelline membrane outer layer 1-like protein</fullName>
    </recommendedName>
</protein>
<evidence type="ECO:0000256" key="1">
    <source>
        <dbReference type="SAM" id="SignalP"/>
    </source>
</evidence>
<dbReference type="InterPro" id="IPR005515">
    <property type="entry name" value="VOMI"/>
</dbReference>
<accession>A0ABR3LM79</accession>
<dbReference type="Gene3D" id="2.100.10.20">
    <property type="entry name" value="Vitelline membrane outer layer protein I (VOMI)"/>
    <property type="match status" value="1"/>
</dbReference>
<dbReference type="PANTHER" id="PTHR18841">
    <property type="entry name" value="VITELLINE MEMBRANE OUTER LAYER PROTEIN I-RELATED"/>
    <property type="match status" value="1"/>
</dbReference>
<dbReference type="PANTHER" id="PTHR18841:SF0">
    <property type="entry name" value="VITELLINE MEMBRANE OUTER LAYER 1 HOMOLOG A-RELATED"/>
    <property type="match status" value="1"/>
</dbReference>
<dbReference type="Proteomes" id="UP001558613">
    <property type="component" value="Unassembled WGS sequence"/>
</dbReference>
<dbReference type="SUPFAM" id="SSF51092">
    <property type="entry name" value="Vitelline membrane outer protein-I (VMO-I)"/>
    <property type="match status" value="1"/>
</dbReference>
<reference evidence="2 3" key="1">
    <citation type="submission" date="2023-09" db="EMBL/GenBank/DDBJ databases">
        <authorList>
            <person name="Wang M."/>
        </authorList>
    </citation>
    <scope>NUCLEOTIDE SEQUENCE [LARGE SCALE GENOMIC DNA]</scope>
    <source>
        <strain evidence="2">GT-2023</strain>
        <tissue evidence="2">Liver</tissue>
    </source>
</reference>
<evidence type="ECO:0008006" key="4">
    <source>
        <dbReference type="Google" id="ProtNLM"/>
    </source>
</evidence>
<gene>
    <name evidence="2" type="ORF">QQF64_018193</name>
</gene>
<dbReference type="Pfam" id="PF03762">
    <property type="entry name" value="VOMI"/>
    <property type="match status" value="1"/>
</dbReference>
<keyword evidence="3" id="KW-1185">Reference proteome</keyword>
<organism evidence="2 3">
    <name type="scientific">Cirrhinus molitorella</name>
    <name type="common">mud carp</name>
    <dbReference type="NCBI Taxonomy" id="172907"/>
    <lineage>
        <taxon>Eukaryota</taxon>
        <taxon>Metazoa</taxon>
        <taxon>Chordata</taxon>
        <taxon>Craniata</taxon>
        <taxon>Vertebrata</taxon>
        <taxon>Euteleostomi</taxon>
        <taxon>Actinopterygii</taxon>
        <taxon>Neopterygii</taxon>
        <taxon>Teleostei</taxon>
        <taxon>Ostariophysi</taxon>
        <taxon>Cypriniformes</taxon>
        <taxon>Cyprinidae</taxon>
        <taxon>Labeoninae</taxon>
        <taxon>Labeonini</taxon>
        <taxon>Cirrhinus</taxon>
    </lineage>
</organism>
<feature type="chain" id="PRO_5045990728" description="Vitelline membrane outer layer 1-like protein" evidence="1">
    <location>
        <begin position="24"/>
        <end position="208"/>
    </location>
</feature>
<feature type="signal peptide" evidence="1">
    <location>
        <begin position="1"/>
        <end position="23"/>
    </location>
</feature>
<sequence length="208" mass="23332">MRNFTCLMFSLLVIIGLQVSIQAGERRPERTINRIYKWEMTVTNGGGLGKWGRRQMCPSGTYAAGFSLRVDNGQNDDQTGLNGIQLHCVYPYTGASSYYDYSSVQSDVGSWGQWTEIKWCPSGVLIDFRLRVEKYKGYDGDDTSVNNIEFQCSDSSFLVGEGTYRGDWGTWSRICREKGICGIKTLVVEPQGTGDDIALNNVIMYCCK</sequence>
<dbReference type="InterPro" id="IPR036706">
    <property type="entry name" value="VOMI_sf"/>
</dbReference>
<dbReference type="EMBL" id="JAYMGO010000021">
    <property type="protein sequence ID" value="KAL1253500.1"/>
    <property type="molecule type" value="Genomic_DNA"/>
</dbReference>